<organism evidence="1 2">
    <name type="scientific">Saccharolobus islandicus (strain Y.G.57.14 / Yellowstone #1)</name>
    <name type="common">Sulfolobus islandicus</name>
    <dbReference type="NCBI Taxonomy" id="439386"/>
    <lineage>
        <taxon>Archaea</taxon>
        <taxon>Thermoproteota</taxon>
        <taxon>Thermoprotei</taxon>
        <taxon>Sulfolobales</taxon>
        <taxon>Sulfolobaceae</taxon>
        <taxon>Saccharolobus</taxon>
    </lineage>
</organism>
<dbReference type="KEGG" id="siy:YG5714_1623"/>
<evidence type="ECO:0000313" key="2">
    <source>
        <dbReference type="Proteomes" id="UP000002308"/>
    </source>
</evidence>
<dbReference type="HOGENOM" id="CLU_2447808_0_0_2"/>
<dbReference type="EMBL" id="CP001403">
    <property type="protein sequence ID" value="ACP45883.1"/>
    <property type="molecule type" value="Genomic_DNA"/>
</dbReference>
<proteinExistence type="predicted"/>
<dbReference type="Proteomes" id="UP000002308">
    <property type="component" value="Chromosome"/>
</dbReference>
<reference evidence="1 2" key="1">
    <citation type="journal article" date="2009" name="Proc. Natl. Acad. Sci. U.S.A.">
        <title>Biogeography of the Sulfolobus islandicus pan-genome.</title>
        <authorList>
            <person name="Reno M.L."/>
            <person name="Held N.L."/>
            <person name="Fields C.J."/>
            <person name="Burke P.V."/>
            <person name="Whitaker R.J."/>
        </authorList>
    </citation>
    <scope>NUCLEOTIDE SEQUENCE [LARGE SCALE GENOMIC DNA]</scope>
    <source>
        <strain evidence="2">Y.G.57.14 / Yellowstone #1</strain>
    </source>
</reference>
<sequence length="89" mass="10451">MSQRRLLLVLNVTRLDNDKLKWLSETFDKHVSAQFLVSERLIDQLESGNRLNMDADVAKCLGMRVGNQELNELRELYRRFGNVLNQMSR</sequence>
<name>C3NEZ4_SACI7</name>
<dbReference type="AlphaFoldDB" id="C3NEZ4"/>
<protein>
    <submittedName>
        <fullName evidence="1">Uncharacterized protein</fullName>
    </submittedName>
</protein>
<accession>C3NEZ4</accession>
<evidence type="ECO:0000313" key="1">
    <source>
        <dbReference type="EMBL" id="ACP45883.1"/>
    </source>
</evidence>
<gene>
    <name evidence="1" type="ordered locus">YG5714_1623</name>
</gene>